<name>A0ABP9TU51_9RICK</name>
<keyword evidence="2" id="KW-1185">Reference proteome</keyword>
<sequence>MFNWIYNKIFSYPSPKIESLQQELEKILQLFPKFSEEEKKIRAKIRLMRDSDIEDDKKSILEAIIKSLQDIKPNDSYILLDLQHYKQIHLGNMMFSHFSSDSALWIFKYYPNFIKSGLYYLIKMSMESK</sequence>
<comment type="caution">
    <text evidence="1">The sequence shown here is derived from an EMBL/GenBank/DDBJ whole genome shotgun (WGS) entry which is preliminary data.</text>
</comment>
<protein>
    <submittedName>
        <fullName evidence="1">Uncharacterized protein</fullName>
    </submittedName>
</protein>
<evidence type="ECO:0000313" key="2">
    <source>
        <dbReference type="Proteomes" id="UP001628124"/>
    </source>
</evidence>
<organism evidence="1 2">
    <name type="scientific">Candidatus Rickettsia kedanie</name>
    <dbReference type="NCBI Taxonomy" id="3115352"/>
    <lineage>
        <taxon>Bacteria</taxon>
        <taxon>Pseudomonadati</taxon>
        <taxon>Pseudomonadota</taxon>
        <taxon>Alphaproteobacteria</taxon>
        <taxon>Rickettsiales</taxon>
        <taxon>Rickettsiaceae</taxon>
        <taxon>Rickettsieae</taxon>
        <taxon>Rickettsia</taxon>
        <taxon>spotted fever group</taxon>
    </lineage>
</organism>
<dbReference type="RefSeq" id="WP_412708082.1">
    <property type="nucleotide sequence ID" value="NZ_BAABMM010000027.1"/>
</dbReference>
<proteinExistence type="predicted"/>
<reference evidence="1 2" key="1">
    <citation type="journal article" date="2024" name="Microbiol. Immunol.">
        <title>Discovery of a novel spotted fever group Rickettsia, 'Candidatus Rickettsia kedanie,' in unfed larval chigger mites, Leptotrombidium scutellare.</title>
        <authorList>
            <person name="Ogawa M."/>
            <person name="Matsutani M."/>
            <person name="Katayama T."/>
            <person name="Takada N."/>
            <person name="Noda S."/>
            <person name="Takahashi M."/>
            <person name="Kageyama D."/>
            <person name="Hanaoka N."/>
            <person name="Ebihara H."/>
        </authorList>
    </citation>
    <scope>NUCLEOTIDE SEQUENCE [LARGE SCALE GENOMIC DNA]</scope>
    <source>
        <strain evidence="1 2">KNCP2-13</strain>
    </source>
</reference>
<dbReference type="EMBL" id="BAABMM010000027">
    <property type="protein sequence ID" value="GAA5252411.1"/>
    <property type="molecule type" value="Genomic_DNA"/>
</dbReference>
<dbReference type="Proteomes" id="UP001628124">
    <property type="component" value="Unassembled WGS sequence"/>
</dbReference>
<gene>
    <name evidence="1" type="ORF">KNCP2_06990</name>
</gene>
<accession>A0ABP9TU51</accession>
<evidence type="ECO:0000313" key="1">
    <source>
        <dbReference type="EMBL" id="GAA5252411.1"/>
    </source>
</evidence>